<dbReference type="InterPro" id="IPR040503">
    <property type="entry name" value="TRHO_N"/>
</dbReference>
<comment type="similarity">
    <text evidence="1">Belongs to the TrhO family.</text>
</comment>
<dbReference type="Gene3D" id="3.40.250.10">
    <property type="entry name" value="Rhodanese-like domain"/>
    <property type="match status" value="1"/>
</dbReference>
<dbReference type="PANTHER" id="PTHR43268">
    <property type="entry name" value="THIOSULFATE SULFURTRANSFERASE/RHODANESE-LIKE DOMAIN-CONTAINING PROTEIN 2"/>
    <property type="match status" value="1"/>
</dbReference>
<accession>A0ABV8CH60</accession>
<dbReference type="Proteomes" id="UP001595758">
    <property type="component" value="Unassembled WGS sequence"/>
</dbReference>
<gene>
    <name evidence="1" type="primary">trhO</name>
    <name evidence="3" type="ORF">ACFORL_11265</name>
</gene>
<comment type="catalytic activity">
    <reaction evidence="1">
        <text>uridine(34) in tRNA + AH2 + O2 = 5-hydroxyuridine(34) in tRNA + A + H2O</text>
        <dbReference type="Rhea" id="RHEA:64224"/>
        <dbReference type="Rhea" id="RHEA-COMP:11727"/>
        <dbReference type="Rhea" id="RHEA-COMP:13381"/>
        <dbReference type="ChEBI" id="CHEBI:13193"/>
        <dbReference type="ChEBI" id="CHEBI:15377"/>
        <dbReference type="ChEBI" id="CHEBI:15379"/>
        <dbReference type="ChEBI" id="CHEBI:17499"/>
        <dbReference type="ChEBI" id="CHEBI:65315"/>
        <dbReference type="ChEBI" id="CHEBI:136877"/>
    </reaction>
</comment>
<dbReference type="InterPro" id="IPR001763">
    <property type="entry name" value="Rhodanese-like_dom"/>
</dbReference>
<keyword evidence="1" id="KW-0819">tRNA processing</keyword>
<name>A0ABV8CH60_9GAMM</name>
<dbReference type="EC" id="1.14.-.-" evidence="1"/>
<evidence type="ECO:0000256" key="1">
    <source>
        <dbReference type="HAMAP-Rule" id="MF_00469"/>
    </source>
</evidence>
<dbReference type="Pfam" id="PF17773">
    <property type="entry name" value="UPF0176_N"/>
    <property type="match status" value="1"/>
</dbReference>
<proteinExistence type="inferred from homology"/>
<reference evidence="4" key="1">
    <citation type="journal article" date="2019" name="Int. J. Syst. Evol. Microbiol.">
        <title>The Global Catalogue of Microorganisms (GCM) 10K type strain sequencing project: providing services to taxonomists for standard genome sequencing and annotation.</title>
        <authorList>
            <consortium name="The Broad Institute Genomics Platform"/>
            <consortium name="The Broad Institute Genome Sequencing Center for Infectious Disease"/>
            <person name="Wu L."/>
            <person name="Ma J."/>
        </authorList>
    </citation>
    <scope>NUCLEOTIDE SEQUENCE [LARGE SCALE GENOMIC DNA]</scope>
    <source>
        <strain evidence="4">CCUG 59858</strain>
    </source>
</reference>
<comment type="caution">
    <text evidence="3">The sequence shown here is derived from an EMBL/GenBank/DDBJ whole genome shotgun (WGS) entry which is preliminary data.</text>
</comment>
<organism evidence="3 4">
    <name type="scientific">Legionella dresdenensis</name>
    <dbReference type="NCBI Taxonomy" id="450200"/>
    <lineage>
        <taxon>Bacteria</taxon>
        <taxon>Pseudomonadati</taxon>
        <taxon>Pseudomonadota</taxon>
        <taxon>Gammaproteobacteria</taxon>
        <taxon>Legionellales</taxon>
        <taxon>Legionellaceae</taxon>
        <taxon>Legionella</taxon>
    </lineage>
</organism>
<comment type="function">
    <text evidence="1">Catalyzes oxygen-dependent 5-hydroxyuridine (ho5U) modification at position 34 in tRNAs.</text>
</comment>
<evidence type="ECO:0000313" key="4">
    <source>
        <dbReference type="Proteomes" id="UP001595758"/>
    </source>
</evidence>
<dbReference type="RefSeq" id="WP_382344067.1">
    <property type="nucleotide sequence ID" value="NZ_JBHSAB010000026.1"/>
</dbReference>
<dbReference type="Pfam" id="PF00581">
    <property type="entry name" value="Rhodanese"/>
    <property type="match status" value="1"/>
</dbReference>
<feature type="domain" description="Rhodanese" evidence="2">
    <location>
        <begin position="123"/>
        <end position="217"/>
    </location>
</feature>
<dbReference type="PROSITE" id="PS50206">
    <property type="entry name" value="RHODANESE_3"/>
    <property type="match status" value="1"/>
</dbReference>
<dbReference type="HAMAP" id="MF_00469">
    <property type="entry name" value="TrhO"/>
    <property type="match status" value="1"/>
</dbReference>
<dbReference type="Gene3D" id="3.30.70.100">
    <property type="match status" value="1"/>
</dbReference>
<dbReference type="SUPFAM" id="SSF52821">
    <property type="entry name" value="Rhodanese/Cell cycle control phosphatase"/>
    <property type="match status" value="1"/>
</dbReference>
<sequence length="260" mass="29427">MQSYIVLTFYKFVALPEYEAMKPELLDVMKANEVKGTIILASEGVNGTFCGTPEGVAAVVNKMHSYPGLENLAFKETWHDNNPFEKSKVKLRKEIVTLGVEGLDPVNEAGTYVEPEDWNNLISDPEVLVIDTRNDYEVELGTFKGAINPKTENFRDFPRYVEENLLDKKDKKIAMMCTGGIRCEKSTAYLKKLGFKEVYHLKDGILNYLKQIPAEQSLWEGTCFVFDDRVTLTHDLESIGEGAIDKEWKNKSRAKNAAAR</sequence>
<protein>
    <recommendedName>
        <fullName evidence="1">tRNA uridine(34) hydroxylase</fullName>
        <ecNumber evidence="1">1.14.-.-</ecNumber>
    </recommendedName>
    <alternativeName>
        <fullName evidence="1">tRNA hydroxylation protein O</fullName>
    </alternativeName>
</protein>
<dbReference type="PANTHER" id="PTHR43268:SF3">
    <property type="entry name" value="RHODANESE-LIKE DOMAIN-CONTAINING PROTEIN 7-RELATED"/>
    <property type="match status" value="1"/>
</dbReference>
<evidence type="ECO:0000259" key="2">
    <source>
        <dbReference type="PROSITE" id="PS50206"/>
    </source>
</evidence>
<keyword evidence="4" id="KW-1185">Reference proteome</keyword>
<keyword evidence="1" id="KW-0560">Oxidoreductase</keyword>
<dbReference type="SMART" id="SM00450">
    <property type="entry name" value="RHOD"/>
    <property type="match status" value="1"/>
</dbReference>
<dbReference type="CDD" id="cd01518">
    <property type="entry name" value="RHOD_YceA"/>
    <property type="match status" value="1"/>
</dbReference>
<dbReference type="NCBIfam" id="NF001136">
    <property type="entry name" value="PRK00142.1-4"/>
    <property type="match status" value="1"/>
</dbReference>
<dbReference type="InterPro" id="IPR020936">
    <property type="entry name" value="TrhO"/>
</dbReference>
<evidence type="ECO:0000313" key="3">
    <source>
        <dbReference type="EMBL" id="MFC3909649.1"/>
    </source>
</evidence>
<dbReference type="InterPro" id="IPR036873">
    <property type="entry name" value="Rhodanese-like_dom_sf"/>
</dbReference>
<dbReference type="EMBL" id="JBHSAB010000026">
    <property type="protein sequence ID" value="MFC3909649.1"/>
    <property type="molecule type" value="Genomic_DNA"/>
</dbReference>